<evidence type="ECO:0000256" key="1">
    <source>
        <dbReference type="SAM" id="MobiDB-lite"/>
    </source>
</evidence>
<feature type="compositionally biased region" description="Basic and acidic residues" evidence="1">
    <location>
        <begin position="265"/>
        <end position="275"/>
    </location>
</feature>
<proteinExistence type="predicted"/>
<feature type="region of interest" description="Disordered" evidence="1">
    <location>
        <begin position="1"/>
        <end position="69"/>
    </location>
</feature>
<feature type="region of interest" description="Disordered" evidence="1">
    <location>
        <begin position="109"/>
        <end position="142"/>
    </location>
</feature>
<dbReference type="RefSeq" id="WP_075062324.1">
    <property type="nucleotide sequence ID" value="NZ_LGCL01000019.1"/>
</dbReference>
<name>A0A0P6XDE5_9CHLR</name>
<gene>
    <name evidence="3" type="ORF">ADN00_07305</name>
</gene>
<protein>
    <submittedName>
        <fullName evidence="3">Uncharacterized protein</fullName>
    </submittedName>
</protein>
<keyword evidence="4" id="KW-1185">Reference proteome</keyword>
<evidence type="ECO:0000313" key="4">
    <source>
        <dbReference type="Proteomes" id="UP000050417"/>
    </source>
</evidence>
<feature type="compositionally biased region" description="Polar residues" evidence="1">
    <location>
        <begin position="124"/>
        <end position="139"/>
    </location>
</feature>
<keyword evidence="2" id="KW-1133">Transmembrane helix</keyword>
<dbReference type="Proteomes" id="UP000050417">
    <property type="component" value="Unassembled WGS sequence"/>
</dbReference>
<keyword evidence="2" id="KW-0472">Membrane</keyword>
<dbReference type="EMBL" id="LGCL01000019">
    <property type="protein sequence ID" value="KPL78267.1"/>
    <property type="molecule type" value="Genomic_DNA"/>
</dbReference>
<keyword evidence="2" id="KW-0812">Transmembrane</keyword>
<sequence length="667" mass="74498">MASDNPSTEDEWIEDSNSSFDMLDPQPLIDDHDSDSENPYQIPDEEPAFRAGFEWQEEDSPQVAPPVVENPLKRAFKSLTNLLFKDTEDIGRQSSPSTLSIEEINSTPDAGFEQHAEDEETLDRLSSSVQIPASSSETDFWNMKRKTGQLTLEDTPLDDAGIPISEMQRRLTGELPDVEDLPAVSSQASDSGVPQGDDLRQFLAQLESESAPEQPPSPLPASRWGQIEPPAAVPFRQPEPNEAESDVDDLLFGTALRFGNVPDFSEEHADLHQPSEEASNPYAVDDDLTDSTVFLSDAETIPPEPFKEDEQDDPGSRLRDLRSHFGSADSSEESAEDLFGFFPGELQSHSPVFSFLEEEPQPADSAPKEEQDDYYPPFAGDEDAKDNFFDNIRRRALFEPEEEPASVFNQYVEDQPPGFAEPPVNDEPTLYFYPEQEESPSPLDLEMDTRQFLMGDQTAHQNTTRFLEDLAAADREDAPQIQPEEIKVSEIKPKHGLGRIDLNSREFLIVAASLVGIIIIAVATILLTRNLTQIRLPVFSLPAAAQADGVYPVGMKLPGGWYFDLQPSYMENGEWKPQAAEWLEGSAIRRVIAVPWNAQTEAVVKTFTTDDKIQLFMSNEDIFAYRVSEVKQVPEDDTSVLTATKPSIVIILYQPKAQQRWVVIAEQ</sequence>
<reference evidence="3 4" key="1">
    <citation type="submission" date="2015-07" db="EMBL/GenBank/DDBJ databases">
        <title>Genome sequence of Ornatilinea apprima DSM 23815.</title>
        <authorList>
            <person name="Hemp J."/>
            <person name="Ward L.M."/>
            <person name="Pace L.A."/>
            <person name="Fischer W.W."/>
        </authorList>
    </citation>
    <scope>NUCLEOTIDE SEQUENCE [LARGE SCALE GENOMIC DNA]</scope>
    <source>
        <strain evidence="3 4">P3M-1</strain>
    </source>
</reference>
<evidence type="ECO:0000313" key="3">
    <source>
        <dbReference type="EMBL" id="KPL78267.1"/>
    </source>
</evidence>
<organism evidence="3 4">
    <name type="scientific">Ornatilinea apprima</name>
    <dbReference type="NCBI Taxonomy" id="1134406"/>
    <lineage>
        <taxon>Bacteria</taxon>
        <taxon>Bacillati</taxon>
        <taxon>Chloroflexota</taxon>
        <taxon>Anaerolineae</taxon>
        <taxon>Anaerolineales</taxon>
        <taxon>Anaerolineaceae</taxon>
        <taxon>Ornatilinea</taxon>
    </lineage>
</organism>
<feature type="transmembrane region" description="Helical" evidence="2">
    <location>
        <begin position="507"/>
        <end position="527"/>
    </location>
</feature>
<feature type="region of interest" description="Disordered" evidence="1">
    <location>
        <begin position="169"/>
        <end position="226"/>
    </location>
</feature>
<dbReference type="STRING" id="1134406.ADN00_07305"/>
<dbReference type="AlphaFoldDB" id="A0A0P6XDE5"/>
<comment type="caution">
    <text evidence="3">The sequence shown here is derived from an EMBL/GenBank/DDBJ whole genome shotgun (WGS) entry which is preliminary data.</text>
</comment>
<feature type="compositionally biased region" description="Basic and acidic residues" evidence="1">
    <location>
        <begin position="314"/>
        <end position="323"/>
    </location>
</feature>
<dbReference type="OrthoDB" id="10006948at2"/>
<accession>A0A0P6XDE5</accession>
<feature type="region of interest" description="Disordered" evidence="1">
    <location>
        <begin position="265"/>
        <end position="335"/>
    </location>
</feature>
<feature type="region of interest" description="Disordered" evidence="1">
    <location>
        <begin position="355"/>
        <end position="386"/>
    </location>
</feature>
<evidence type="ECO:0000256" key="2">
    <source>
        <dbReference type="SAM" id="Phobius"/>
    </source>
</evidence>